<dbReference type="SUPFAM" id="SSF54427">
    <property type="entry name" value="NTF2-like"/>
    <property type="match status" value="1"/>
</dbReference>
<dbReference type="InterPro" id="IPR000391">
    <property type="entry name" value="Rng_hydr_dOase-bsu"/>
</dbReference>
<dbReference type="PANTHER" id="PTHR41534:SF2">
    <property type="entry name" value="3-PHENYLPROPIONATE_CINNAMIC ACID DIOXYGENASE SUBUNIT BETA"/>
    <property type="match status" value="1"/>
</dbReference>
<dbReference type="GO" id="GO:0051213">
    <property type="term" value="F:dioxygenase activity"/>
    <property type="evidence" value="ECO:0007669"/>
    <property type="project" value="UniProtKB-KW"/>
</dbReference>
<dbReference type="Gene3D" id="3.10.450.50">
    <property type="match status" value="1"/>
</dbReference>
<dbReference type="RefSeq" id="WP_026398879.1">
    <property type="nucleotide sequence ID" value="NZ_AUBI01000021.1"/>
</dbReference>
<name>A0A511XFS2_9PROT</name>
<dbReference type="Proteomes" id="UP000321635">
    <property type="component" value="Unassembled WGS sequence"/>
</dbReference>
<evidence type="ECO:0000313" key="3">
    <source>
        <dbReference type="EMBL" id="GEN61741.1"/>
    </source>
</evidence>
<dbReference type="EMBL" id="BJYF01000072">
    <property type="protein sequence ID" value="GEN61741.1"/>
    <property type="molecule type" value="Genomic_DNA"/>
</dbReference>
<evidence type="ECO:0000256" key="2">
    <source>
        <dbReference type="ARBA" id="ARBA00023002"/>
    </source>
</evidence>
<dbReference type="OrthoDB" id="7446267at2"/>
<proteinExistence type="inferred from homology"/>
<evidence type="ECO:0000256" key="1">
    <source>
        <dbReference type="ARBA" id="ARBA00009570"/>
    </source>
</evidence>
<dbReference type="AlphaFoldDB" id="A0A511XFS2"/>
<protein>
    <submittedName>
        <fullName evidence="3">Aromatic-ring-hydroxylating dioxygenase subunit beta</fullName>
    </submittedName>
</protein>
<sequence length="157" mass="17861">MTISLNEAVELVTLEADLLDHDGFREWLDLYVPDGLYIVPIDPNAATFEGVLNYAYDDAHMREKRVERLLGGRSISAAPPARTVRMLGRYRMLEASDETCVLRCAMTLTELRQHRLREYAANITYTLIKTNTGLKIQNKIIKLLNSTENLTAISYIL</sequence>
<comment type="caution">
    <text evidence="3">The sequence shown here is derived from an EMBL/GenBank/DDBJ whole genome shotgun (WGS) entry which is preliminary data.</text>
</comment>
<keyword evidence="4" id="KW-1185">Reference proteome</keyword>
<dbReference type="Pfam" id="PF00866">
    <property type="entry name" value="Ring_hydroxyl_B"/>
    <property type="match status" value="1"/>
</dbReference>
<dbReference type="PANTHER" id="PTHR41534">
    <property type="entry name" value="BLR3401 PROTEIN"/>
    <property type="match status" value="1"/>
</dbReference>
<dbReference type="GO" id="GO:0019380">
    <property type="term" value="P:3-phenylpropionate catabolic process"/>
    <property type="evidence" value="ECO:0007669"/>
    <property type="project" value="TreeGrafter"/>
</dbReference>
<evidence type="ECO:0000313" key="4">
    <source>
        <dbReference type="Proteomes" id="UP000321635"/>
    </source>
</evidence>
<reference evidence="3 4" key="1">
    <citation type="submission" date="2019-07" db="EMBL/GenBank/DDBJ databases">
        <title>Whole genome shotgun sequence of Acetobacter nitrogenifigens NBRC 105050.</title>
        <authorList>
            <person name="Hosoyama A."/>
            <person name="Uohara A."/>
            <person name="Ohji S."/>
            <person name="Ichikawa N."/>
        </authorList>
    </citation>
    <scope>NUCLEOTIDE SEQUENCE [LARGE SCALE GENOMIC DNA]</scope>
    <source>
        <strain evidence="3 4">NBRC 105050</strain>
    </source>
</reference>
<gene>
    <name evidence="3" type="ORF">ANI02nite_36250</name>
</gene>
<dbReference type="STRING" id="1120919.GCA_000429165_03405"/>
<comment type="similarity">
    <text evidence="1">Belongs to the bacterial ring-hydroxylating dioxygenase beta subunit family.</text>
</comment>
<keyword evidence="2" id="KW-0560">Oxidoreductase</keyword>
<keyword evidence="3" id="KW-0223">Dioxygenase</keyword>
<dbReference type="InterPro" id="IPR032710">
    <property type="entry name" value="NTF2-like_dom_sf"/>
</dbReference>
<accession>A0A511XFS2</accession>
<organism evidence="3 4">
    <name type="scientific">Acetobacter nitrogenifigens DSM 23921 = NBRC 105050</name>
    <dbReference type="NCBI Taxonomy" id="1120919"/>
    <lineage>
        <taxon>Bacteria</taxon>
        <taxon>Pseudomonadati</taxon>
        <taxon>Pseudomonadota</taxon>
        <taxon>Alphaproteobacteria</taxon>
        <taxon>Acetobacterales</taxon>
        <taxon>Acetobacteraceae</taxon>
        <taxon>Acetobacter</taxon>
    </lineage>
</organism>